<comment type="caution">
    <text evidence="1">The sequence shown here is derived from an EMBL/GenBank/DDBJ whole genome shotgun (WGS) entry which is preliminary data.</text>
</comment>
<evidence type="ECO:0000313" key="1">
    <source>
        <dbReference type="EMBL" id="KKO08571.1"/>
    </source>
</evidence>
<protein>
    <submittedName>
        <fullName evidence="1">Uncharacterized protein</fullName>
    </submittedName>
</protein>
<dbReference type="AlphaFoldDB" id="A0A0F9VTX6"/>
<accession>A0A0F9VTX6</accession>
<reference evidence="1" key="1">
    <citation type="journal article" date="2015" name="Nature">
        <title>Complex archaea that bridge the gap between prokaryotes and eukaryotes.</title>
        <authorList>
            <person name="Spang A."/>
            <person name="Saw J.H."/>
            <person name="Jorgensen S.L."/>
            <person name="Zaremba-Niedzwiedzka K."/>
            <person name="Martijn J."/>
            <person name="Lind A.E."/>
            <person name="van Eijk R."/>
            <person name="Schleper C."/>
            <person name="Guy L."/>
            <person name="Ettema T.J."/>
        </authorList>
    </citation>
    <scope>NUCLEOTIDE SEQUENCE</scope>
</reference>
<organism evidence="1">
    <name type="scientific">marine sediment metagenome</name>
    <dbReference type="NCBI Taxonomy" id="412755"/>
    <lineage>
        <taxon>unclassified sequences</taxon>
        <taxon>metagenomes</taxon>
        <taxon>ecological metagenomes</taxon>
    </lineage>
</organism>
<sequence>MAAVWPAPAKSEAHANLVDICVPKKHRAILGRAGGNRLILGLVAYI</sequence>
<name>A0A0F9VTX6_9ZZZZ</name>
<gene>
    <name evidence="1" type="ORF">LCGC14_0045110</name>
</gene>
<dbReference type="EMBL" id="LAZR01000009">
    <property type="protein sequence ID" value="KKO08571.1"/>
    <property type="molecule type" value="Genomic_DNA"/>
</dbReference>
<proteinExistence type="predicted"/>